<keyword evidence="5" id="KW-1185">Reference proteome</keyword>
<dbReference type="InterPro" id="IPR057991">
    <property type="entry name" value="TPR_TAF2_C"/>
</dbReference>
<organism evidence="4 5">
    <name type="scientific">Puccinia triticina</name>
    <dbReference type="NCBI Taxonomy" id="208348"/>
    <lineage>
        <taxon>Eukaryota</taxon>
        <taxon>Fungi</taxon>
        <taxon>Dikarya</taxon>
        <taxon>Basidiomycota</taxon>
        <taxon>Pucciniomycotina</taxon>
        <taxon>Pucciniomycetes</taxon>
        <taxon>Pucciniales</taxon>
        <taxon>Pucciniaceae</taxon>
        <taxon>Puccinia</taxon>
    </lineage>
</organism>
<sequence>MSSATHSIGATFNSATLTLYPADLLYPAQLIDQVLKTKPIPVQSLANQWIGINIIPKAPSDTWLINGLSLYITGLYFKAIWGTNDYRYWIKKEIIKCVESDVDKPPICQPGCHCRGGTSLGLSRVIPKIFLPAISGEMRDNMLSTSSFLRIFFQVTAYFNRKKLTHELTLRQLNRSKQYYQDDWTTWAEKRNVKPVDRFEGQMSNRIQECDGIPYEHVLDIKEPFKRYELPSNHKNEKFKRSSRRYASSNQAPADLTENSSETFTYPPWERSQEERDRWKVRDWMEEEDLFITQSNVEWIHLDVEVEWICDFRFEMKEFMWLEQLQRDRNVVAQLQAVKALKTLPSKIVSSHLCRVVLIPESCFRIRVEAVLALVSCANIEPDSPWNIRAIPKPNQFNNFADYFIRKAIVVALSHVRDQTNNLPSVCHQFFLDQLVYNNSSLNAYSDAHYIATTIGSMTDSLIHLANNGGREQLGEIFGTKALSTGVLPDLERTCDKRALLMINKLERFFMADRLVPSYCNLITMTVIEFSATLVRFCLIRS</sequence>
<accession>A0ABY7CW71</accession>
<proteinExistence type="predicted"/>
<evidence type="ECO:0000313" key="4">
    <source>
        <dbReference type="EMBL" id="WAQ89524.1"/>
    </source>
</evidence>
<dbReference type="GeneID" id="77801994"/>
<evidence type="ECO:0000256" key="1">
    <source>
        <dbReference type="SAM" id="MobiDB-lite"/>
    </source>
</evidence>
<evidence type="ECO:0000313" key="5">
    <source>
        <dbReference type="Proteomes" id="UP001164743"/>
    </source>
</evidence>
<feature type="domain" description="Transcription initiation factor TFIID subunit 2 TPR repeats" evidence="3">
    <location>
        <begin position="319"/>
        <end position="465"/>
    </location>
</feature>
<evidence type="ECO:0000259" key="3">
    <source>
        <dbReference type="Pfam" id="PF25577"/>
    </source>
</evidence>
<reference evidence="4" key="1">
    <citation type="submission" date="2022-10" db="EMBL/GenBank/DDBJ databases">
        <title>Puccinia triticina Genome sequencing and assembly.</title>
        <authorList>
            <person name="Li C."/>
        </authorList>
    </citation>
    <scope>NUCLEOTIDE SEQUENCE</scope>
    <source>
        <strain evidence="4">Pt15</strain>
    </source>
</reference>
<dbReference type="PANTHER" id="PTHR15137:SF9">
    <property type="entry name" value="TRANSCRIPTION INITIATION FACTOR TFIID SUBUNIT 2"/>
    <property type="match status" value="1"/>
</dbReference>
<dbReference type="Pfam" id="PF25577">
    <property type="entry name" value="TPR_TAF2_C"/>
    <property type="match status" value="1"/>
</dbReference>
<dbReference type="Gene3D" id="1.10.390.10">
    <property type="entry name" value="Neutral Protease Domain 2"/>
    <property type="match status" value="1"/>
</dbReference>
<evidence type="ECO:0008006" key="6">
    <source>
        <dbReference type="Google" id="ProtNLM"/>
    </source>
</evidence>
<name>A0ABY7CW71_9BASI</name>
<protein>
    <recommendedName>
        <fullName evidence="6">Transcription initiation factor TFIID subunit 2</fullName>
    </recommendedName>
</protein>
<evidence type="ECO:0000259" key="2">
    <source>
        <dbReference type="Pfam" id="PF25316"/>
    </source>
</evidence>
<dbReference type="PANTHER" id="PTHR15137">
    <property type="entry name" value="TRANSCRIPTION INITIATION FACTOR TFIID"/>
    <property type="match status" value="1"/>
</dbReference>
<feature type="compositionally biased region" description="Polar residues" evidence="1">
    <location>
        <begin position="245"/>
        <end position="264"/>
    </location>
</feature>
<gene>
    <name evidence="4" type="ORF">PtA15_11A213</name>
</gene>
<feature type="region of interest" description="Disordered" evidence="1">
    <location>
        <begin position="239"/>
        <end position="266"/>
    </location>
</feature>
<dbReference type="InterPro" id="IPR027268">
    <property type="entry name" value="Peptidase_M4/M1_CTD_sf"/>
</dbReference>
<dbReference type="Proteomes" id="UP001164743">
    <property type="component" value="Chromosome 11A"/>
</dbReference>
<dbReference type="InterPro" id="IPR057345">
    <property type="entry name" value="Ig-like_TAF2"/>
</dbReference>
<feature type="domain" description="Transcription initiation factor TFIID subunit 2 Ig-like" evidence="2">
    <location>
        <begin position="153"/>
        <end position="316"/>
    </location>
</feature>
<dbReference type="InterPro" id="IPR037813">
    <property type="entry name" value="TAF2"/>
</dbReference>
<dbReference type="Pfam" id="PF25316">
    <property type="entry name" value="TAF2_3rd"/>
    <property type="match status" value="1"/>
</dbReference>
<dbReference type="RefSeq" id="XP_053025079.1">
    <property type="nucleotide sequence ID" value="XM_053161099.1"/>
</dbReference>
<dbReference type="EMBL" id="CP110431">
    <property type="protein sequence ID" value="WAQ89524.1"/>
    <property type="molecule type" value="Genomic_DNA"/>
</dbReference>